<organism evidence="1 2">
    <name type="scientific">Dryococelus australis</name>
    <dbReference type="NCBI Taxonomy" id="614101"/>
    <lineage>
        <taxon>Eukaryota</taxon>
        <taxon>Metazoa</taxon>
        <taxon>Ecdysozoa</taxon>
        <taxon>Arthropoda</taxon>
        <taxon>Hexapoda</taxon>
        <taxon>Insecta</taxon>
        <taxon>Pterygota</taxon>
        <taxon>Neoptera</taxon>
        <taxon>Polyneoptera</taxon>
        <taxon>Phasmatodea</taxon>
        <taxon>Verophasmatodea</taxon>
        <taxon>Anareolatae</taxon>
        <taxon>Phasmatidae</taxon>
        <taxon>Eurycanthinae</taxon>
        <taxon>Dryococelus</taxon>
    </lineage>
</organism>
<dbReference type="InterPro" id="IPR021109">
    <property type="entry name" value="Peptidase_aspartic_dom_sf"/>
</dbReference>
<evidence type="ECO:0000313" key="2">
    <source>
        <dbReference type="Proteomes" id="UP001159363"/>
    </source>
</evidence>
<evidence type="ECO:0000313" key="1">
    <source>
        <dbReference type="EMBL" id="KAJ8888372.1"/>
    </source>
</evidence>
<dbReference type="Proteomes" id="UP001159363">
    <property type="component" value="Chromosome 3"/>
</dbReference>
<dbReference type="EMBL" id="JARBHB010000003">
    <property type="protein sequence ID" value="KAJ8888372.1"/>
    <property type="molecule type" value="Genomic_DNA"/>
</dbReference>
<proteinExistence type="predicted"/>
<keyword evidence="2" id="KW-1185">Reference proteome</keyword>
<protein>
    <submittedName>
        <fullName evidence="1">Uncharacterized protein</fullName>
    </submittedName>
</protein>
<gene>
    <name evidence="1" type="ORF">PR048_007862</name>
</gene>
<name>A0ABQ9HVF9_9NEOP</name>
<reference evidence="1 2" key="1">
    <citation type="submission" date="2023-02" db="EMBL/GenBank/DDBJ databases">
        <title>LHISI_Scaffold_Assembly.</title>
        <authorList>
            <person name="Stuart O.P."/>
            <person name="Cleave R."/>
            <person name="Magrath M.J.L."/>
            <person name="Mikheyev A.S."/>
        </authorList>
    </citation>
    <scope>NUCLEOTIDE SEQUENCE [LARGE SCALE GENOMIC DNA]</scope>
    <source>
        <strain evidence="1">Daus_M_001</strain>
        <tissue evidence="1">Leg muscle</tissue>
    </source>
</reference>
<dbReference type="Gene3D" id="2.40.70.10">
    <property type="entry name" value="Acid Proteases"/>
    <property type="match status" value="1"/>
</dbReference>
<sequence length="398" mass="45017">MEKDTTSTQELFKQAFERRFWNREVQGLLRTQLLSGKFYPGKGNSLEDPSVADEEFQMMIRLHVIIEYLPTAAISNRRRTWKSLILLEAVTQNYHLMKDRIATNNTIGVSGGGIKGINTRVRILRKIPLQDAELFRGPHPGVDMVTKRMLIGHLHEIKIQVANGDTRSKQGDTVSDNAHSVVKQVTNYIEAGEAEFNPSAPPFSPRNDWFGVQECEIAQLVCIIKPVCIINIHEEEREFLLEEFEEVEIPSRDPLCPKVDVLVSDCSGLTMFDSGMEMNCFSEEFLNAIEKSGVRMAEIPVPRLKRIAVTSRAGSTINLQAVLNIGRLGDENSAICFIVMDLVNHSILDVEFLRRFSTVIDFICNIVLARQNSPVPELNPTKWKCRNVIVVIHSECRP</sequence>
<comment type="caution">
    <text evidence="1">The sequence shown here is derived from an EMBL/GenBank/DDBJ whole genome shotgun (WGS) entry which is preliminary data.</text>
</comment>
<accession>A0ABQ9HVF9</accession>